<keyword evidence="2" id="KW-1185">Reference proteome</keyword>
<comment type="caution">
    <text evidence="1">The sequence shown here is derived from an EMBL/GenBank/DDBJ whole genome shotgun (WGS) entry which is preliminary data.</text>
</comment>
<proteinExistence type="predicted"/>
<protein>
    <submittedName>
        <fullName evidence="1">Uncharacterized protein</fullName>
    </submittedName>
</protein>
<dbReference type="Proteomes" id="UP001060085">
    <property type="component" value="Linkage Group LG05"/>
</dbReference>
<organism evidence="1 2">
    <name type="scientific">Catharanthus roseus</name>
    <name type="common">Madagascar periwinkle</name>
    <name type="synonym">Vinca rosea</name>
    <dbReference type="NCBI Taxonomy" id="4058"/>
    <lineage>
        <taxon>Eukaryota</taxon>
        <taxon>Viridiplantae</taxon>
        <taxon>Streptophyta</taxon>
        <taxon>Embryophyta</taxon>
        <taxon>Tracheophyta</taxon>
        <taxon>Spermatophyta</taxon>
        <taxon>Magnoliopsida</taxon>
        <taxon>eudicotyledons</taxon>
        <taxon>Gunneridae</taxon>
        <taxon>Pentapetalae</taxon>
        <taxon>asterids</taxon>
        <taxon>lamiids</taxon>
        <taxon>Gentianales</taxon>
        <taxon>Apocynaceae</taxon>
        <taxon>Rauvolfioideae</taxon>
        <taxon>Vinceae</taxon>
        <taxon>Catharanthinae</taxon>
        <taxon>Catharanthus</taxon>
    </lineage>
</organism>
<sequence>MNFVFQLILFDHYFSLHQDSTDSRSAYIKGDQPRDGESGISICNRQGRAYSKTTTRYLDDKEYKAFRFHTKERGSGSLTYNCGVQVKGDYHEILNEII</sequence>
<evidence type="ECO:0000313" key="1">
    <source>
        <dbReference type="EMBL" id="KAI5664114.1"/>
    </source>
</evidence>
<reference evidence="2" key="1">
    <citation type="journal article" date="2023" name="Nat. Plants">
        <title>Single-cell RNA sequencing provides a high-resolution roadmap for understanding the multicellular compartmentation of specialized metabolism.</title>
        <authorList>
            <person name="Sun S."/>
            <person name="Shen X."/>
            <person name="Li Y."/>
            <person name="Li Y."/>
            <person name="Wang S."/>
            <person name="Li R."/>
            <person name="Zhang H."/>
            <person name="Shen G."/>
            <person name="Guo B."/>
            <person name="Wei J."/>
            <person name="Xu J."/>
            <person name="St-Pierre B."/>
            <person name="Chen S."/>
            <person name="Sun C."/>
        </authorList>
    </citation>
    <scope>NUCLEOTIDE SEQUENCE [LARGE SCALE GENOMIC DNA]</scope>
</reference>
<name>A0ACC0AU99_CATRO</name>
<gene>
    <name evidence="1" type="ORF">M9H77_23437</name>
</gene>
<dbReference type="EMBL" id="CM044705">
    <property type="protein sequence ID" value="KAI5664114.1"/>
    <property type="molecule type" value="Genomic_DNA"/>
</dbReference>
<accession>A0ACC0AU99</accession>
<evidence type="ECO:0000313" key="2">
    <source>
        <dbReference type="Proteomes" id="UP001060085"/>
    </source>
</evidence>